<name>A0A6G1GW26_9PEZI</name>
<evidence type="ECO:0000313" key="2">
    <source>
        <dbReference type="EMBL" id="KAF1985012.1"/>
    </source>
</evidence>
<feature type="chain" id="PRO_5026126507" description="Secreted protein" evidence="1">
    <location>
        <begin position="17"/>
        <end position="126"/>
    </location>
</feature>
<protein>
    <recommendedName>
        <fullName evidence="4">Secreted protein</fullName>
    </recommendedName>
</protein>
<evidence type="ECO:0008006" key="4">
    <source>
        <dbReference type="Google" id="ProtNLM"/>
    </source>
</evidence>
<dbReference type="Proteomes" id="UP000800041">
    <property type="component" value="Unassembled WGS sequence"/>
</dbReference>
<evidence type="ECO:0000256" key="1">
    <source>
        <dbReference type="SAM" id="SignalP"/>
    </source>
</evidence>
<accession>A0A6G1GW26</accession>
<keyword evidence="3" id="KW-1185">Reference proteome</keyword>
<organism evidence="2 3">
    <name type="scientific">Aulographum hederae CBS 113979</name>
    <dbReference type="NCBI Taxonomy" id="1176131"/>
    <lineage>
        <taxon>Eukaryota</taxon>
        <taxon>Fungi</taxon>
        <taxon>Dikarya</taxon>
        <taxon>Ascomycota</taxon>
        <taxon>Pezizomycotina</taxon>
        <taxon>Dothideomycetes</taxon>
        <taxon>Pleosporomycetidae</taxon>
        <taxon>Aulographales</taxon>
        <taxon>Aulographaceae</taxon>
    </lineage>
</organism>
<sequence>MLWLKVRLWLVFLGSGVDDPDAACRSASLRVLPPSASDLSFRASPGGGKPRSVDNSRGWKTYFSGITARKSAADGRCPILETAFWIDFLRGRNFLFNLSLKLTKTERIGNIVVECTDEMLSGNTLK</sequence>
<dbReference type="EMBL" id="ML977164">
    <property type="protein sequence ID" value="KAF1985012.1"/>
    <property type="molecule type" value="Genomic_DNA"/>
</dbReference>
<gene>
    <name evidence="2" type="ORF">K402DRAFT_116439</name>
</gene>
<dbReference type="AlphaFoldDB" id="A0A6G1GW26"/>
<feature type="signal peptide" evidence="1">
    <location>
        <begin position="1"/>
        <end position="16"/>
    </location>
</feature>
<keyword evidence="1" id="KW-0732">Signal</keyword>
<proteinExistence type="predicted"/>
<evidence type="ECO:0000313" key="3">
    <source>
        <dbReference type="Proteomes" id="UP000800041"/>
    </source>
</evidence>
<reference evidence="2" key="1">
    <citation type="journal article" date="2020" name="Stud. Mycol.">
        <title>101 Dothideomycetes genomes: a test case for predicting lifestyles and emergence of pathogens.</title>
        <authorList>
            <person name="Haridas S."/>
            <person name="Albert R."/>
            <person name="Binder M."/>
            <person name="Bloem J."/>
            <person name="Labutti K."/>
            <person name="Salamov A."/>
            <person name="Andreopoulos B."/>
            <person name="Baker S."/>
            <person name="Barry K."/>
            <person name="Bills G."/>
            <person name="Bluhm B."/>
            <person name="Cannon C."/>
            <person name="Castanera R."/>
            <person name="Culley D."/>
            <person name="Daum C."/>
            <person name="Ezra D."/>
            <person name="Gonzalez J."/>
            <person name="Henrissat B."/>
            <person name="Kuo A."/>
            <person name="Liang C."/>
            <person name="Lipzen A."/>
            <person name="Lutzoni F."/>
            <person name="Magnuson J."/>
            <person name="Mondo S."/>
            <person name="Nolan M."/>
            <person name="Ohm R."/>
            <person name="Pangilinan J."/>
            <person name="Park H.-J."/>
            <person name="Ramirez L."/>
            <person name="Alfaro M."/>
            <person name="Sun H."/>
            <person name="Tritt A."/>
            <person name="Yoshinaga Y."/>
            <person name="Zwiers L.-H."/>
            <person name="Turgeon B."/>
            <person name="Goodwin S."/>
            <person name="Spatafora J."/>
            <person name="Crous P."/>
            <person name="Grigoriev I."/>
        </authorList>
    </citation>
    <scope>NUCLEOTIDE SEQUENCE</scope>
    <source>
        <strain evidence="2">CBS 113979</strain>
    </source>
</reference>